<name>A0A150KC65_HEYCO</name>
<reference evidence="1 2" key="1">
    <citation type="submission" date="2016-01" db="EMBL/GenBank/DDBJ databases">
        <title>Genome Sequences of Twelve Sporeforming Bacillus Species Isolated from Foods.</title>
        <authorList>
            <person name="Berendsen E.M."/>
            <person name="Wells-Bennik M.H."/>
            <person name="Krawcyk A.O."/>
            <person name="De Jong A."/>
            <person name="Holsappel S."/>
            <person name="Eijlander R.T."/>
            <person name="Kuipers O.P."/>
        </authorList>
    </citation>
    <scope>NUCLEOTIDE SEQUENCE [LARGE SCALE GENOMIC DNA]</scope>
    <source>
        <strain evidence="1 2">B4098</strain>
    </source>
</reference>
<gene>
    <name evidence="1" type="ORF">B4098_2298</name>
</gene>
<organism evidence="1 2">
    <name type="scientific">Heyndrickxia coagulans</name>
    <name type="common">Weizmannia coagulans</name>
    <dbReference type="NCBI Taxonomy" id="1398"/>
    <lineage>
        <taxon>Bacteria</taxon>
        <taxon>Bacillati</taxon>
        <taxon>Bacillota</taxon>
        <taxon>Bacilli</taxon>
        <taxon>Bacillales</taxon>
        <taxon>Bacillaceae</taxon>
        <taxon>Heyndrickxia</taxon>
    </lineage>
</organism>
<dbReference type="PATRIC" id="fig|1398.26.peg.3003"/>
<accession>A0A150KC65</accession>
<comment type="caution">
    <text evidence="1">The sequence shown here is derived from an EMBL/GenBank/DDBJ whole genome shotgun (WGS) entry which is preliminary data.</text>
</comment>
<dbReference type="EMBL" id="LQYG01000003">
    <property type="protein sequence ID" value="KYC66961.1"/>
    <property type="molecule type" value="Genomic_DNA"/>
</dbReference>
<sequence>MNPPGYTSHLFHFIQRSQIIGKRMMPSPAFFPGNTGVLARIFRL</sequence>
<evidence type="ECO:0000313" key="2">
    <source>
        <dbReference type="Proteomes" id="UP000075288"/>
    </source>
</evidence>
<dbReference type="AlphaFoldDB" id="A0A150KC65"/>
<protein>
    <submittedName>
        <fullName evidence="1">Uncharacterized protein</fullName>
    </submittedName>
</protein>
<dbReference type="Proteomes" id="UP000075288">
    <property type="component" value="Unassembled WGS sequence"/>
</dbReference>
<evidence type="ECO:0000313" key="1">
    <source>
        <dbReference type="EMBL" id="KYC66961.1"/>
    </source>
</evidence>
<proteinExistence type="predicted"/>